<dbReference type="SUPFAM" id="SSF54106">
    <property type="entry name" value="LysM domain"/>
    <property type="match status" value="3"/>
</dbReference>
<dbReference type="InterPro" id="IPR036779">
    <property type="entry name" value="LysM_dom_sf"/>
</dbReference>
<feature type="chain" id="PRO_5008885419" evidence="7">
    <location>
        <begin position="26"/>
        <end position="351"/>
    </location>
</feature>
<name>A0A1C7EKU6_9BACL</name>
<dbReference type="Gene3D" id="3.10.350.10">
    <property type="entry name" value="LysM domain"/>
    <property type="match status" value="3"/>
</dbReference>
<dbReference type="InterPro" id="IPR051202">
    <property type="entry name" value="Peptidase_C40"/>
</dbReference>
<evidence type="ECO:0000313" key="11">
    <source>
        <dbReference type="Proteomes" id="UP000092495"/>
    </source>
</evidence>
<feature type="domain" description="LysM" evidence="8">
    <location>
        <begin position="93"/>
        <end position="136"/>
    </location>
</feature>
<keyword evidence="2" id="KW-0645">Protease</keyword>
<dbReference type="GO" id="GO:0008234">
    <property type="term" value="F:cysteine-type peptidase activity"/>
    <property type="evidence" value="ECO:0007669"/>
    <property type="project" value="UniProtKB-KW"/>
</dbReference>
<dbReference type="PANTHER" id="PTHR47053:SF1">
    <property type="entry name" value="MUREIN DD-ENDOPEPTIDASE MEPH-RELATED"/>
    <property type="match status" value="1"/>
</dbReference>
<evidence type="ECO:0000256" key="7">
    <source>
        <dbReference type="SAM" id="SignalP"/>
    </source>
</evidence>
<keyword evidence="11" id="KW-1185">Reference proteome</keyword>
<comment type="similarity">
    <text evidence="1">Belongs to the peptidase C40 family.</text>
</comment>
<dbReference type="InterPro" id="IPR000064">
    <property type="entry name" value="NLP_P60_dom"/>
</dbReference>
<dbReference type="OrthoDB" id="9813368at2"/>
<protein>
    <submittedName>
        <fullName evidence="10">Peptidoglycan endopeptidase</fullName>
    </submittedName>
</protein>
<keyword evidence="4" id="KW-0677">Repeat</keyword>
<reference evidence="10" key="1">
    <citation type="submission" date="2016-10" db="EMBL/GenBank/DDBJ databases">
        <authorList>
            <person name="See-Too W.S."/>
        </authorList>
    </citation>
    <scope>NUCLEOTIDE SEQUENCE</scope>
    <source>
        <strain evidence="10">DSM 22276</strain>
    </source>
</reference>
<keyword evidence="5" id="KW-0378">Hydrolase</keyword>
<dbReference type="InterPro" id="IPR038765">
    <property type="entry name" value="Papain-like_cys_pep_sf"/>
</dbReference>
<dbReference type="Pfam" id="PF01476">
    <property type="entry name" value="LysM"/>
    <property type="match status" value="3"/>
</dbReference>
<dbReference type="STRING" id="414778.BCM40_14575"/>
<dbReference type="Proteomes" id="UP000092495">
    <property type="component" value="Chromosome"/>
</dbReference>
<evidence type="ECO:0000259" key="9">
    <source>
        <dbReference type="PROSITE" id="PS51935"/>
    </source>
</evidence>
<evidence type="ECO:0000256" key="3">
    <source>
        <dbReference type="ARBA" id="ARBA00022729"/>
    </source>
</evidence>
<sequence length="351" mass="37012">MKKIIFTLFAATALSMAIGTSNTEASTYTVKSGDTLWKIASSNNISVNQLLSWNNLSSNSIYPNQTIKVSAASTTVAAPAKPTVSSTPVSSANTYTVKSGDTLSRIARLHSTSVSSIQQLNKLSGSNIFPGQKLTVSGKVVVTTPTTTVKVPAAAPTVSSTSTYRVVSGDTLTNIAKRHNTSVSQLMSLNGLKSSSIRIGQVLKVDGKSASSSLVTVSNPLVTPPVNSGAISTLVTSASSFLGTPYKWGGSAPGGFDCSGYIYYVYNQAGFSVPRTNTTGFYALSSPVSSPEVGDLVFFKDTYRPGISHMGIFIGNNSFIHAGGDRVQITSLNDKYWGSKFDSYKRLNVMK</sequence>
<dbReference type="PANTHER" id="PTHR47053">
    <property type="entry name" value="MUREIN DD-ENDOPEPTIDASE MEPH-RELATED"/>
    <property type="match status" value="1"/>
</dbReference>
<dbReference type="InterPro" id="IPR018392">
    <property type="entry name" value="LysM"/>
</dbReference>
<evidence type="ECO:0000259" key="8">
    <source>
        <dbReference type="PROSITE" id="PS51782"/>
    </source>
</evidence>
<evidence type="ECO:0000256" key="6">
    <source>
        <dbReference type="ARBA" id="ARBA00022807"/>
    </source>
</evidence>
<evidence type="ECO:0000256" key="4">
    <source>
        <dbReference type="ARBA" id="ARBA00022737"/>
    </source>
</evidence>
<evidence type="ECO:0000256" key="5">
    <source>
        <dbReference type="ARBA" id="ARBA00022801"/>
    </source>
</evidence>
<feature type="domain" description="NlpC/P60" evidence="9">
    <location>
        <begin position="228"/>
        <end position="348"/>
    </location>
</feature>
<dbReference type="PROSITE" id="PS51782">
    <property type="entry name" value="LYSM"/>
    <property type="match status" value="3"/>
</dbReference>
<feature type="domain" description="LysM" evidence="8">
    <location>
        <begin position="162"/>
        <end position="205"/>
    </location>
</feature>
<dbReference type="PROSITE" id="PS51935">
    <property type="entry name" value="NLPC_P60"/>
    <property type="match status" value="1"/>
</dbReference>
<accession>A0A1C7EKU6</accession>
<keyword evidence="6" id="KW-0788">Thiol protease</keyword>
<evidence type="ECO:0000313" key="10">
    <source>
        <dbReference type="EMBL" id="ANU24500.1"/>
    </source>
</evidence>
<dbReference type="Pfam" id="PF00877">
    <property type="entry name" value="NLPC_P60"/>
    <property type="match status" value="1"/>
</dbReference>
<dbReference type="GO" id="GO:0006508">
    <property type="term" value="P:proteolysis"/>
    <property type="evidence" value="ECO:0007669"/>
    <property type="project" value="UniProtKB-KW"/>
</dbReference>
<dbReference type="EMBL" id="CP016543">
    <property type="protein sequence ID" value="ANU24500.1"/>
    <property type="molecule type" value="Genomic_DNA"/>
</dbReference>
<keyword evidence="3 7" id="KW-0732">Signal</keyword>
<dbReference type="Gene3D" id="3.90.1720.10">
    <property type="entry name" value="endopeptidase domain like (from Nostoc punctiforme)"/>
    <property type="match status" value="1"/>
</dbReference>
<feature type="signal peptide" evidence="7">
    <location>
        <begin position="1"/>
        <end position="25"/>
    </location>
</feature>
<proteinExistence type="inferred from homology"/>
<dbReference type="AlphaFoldDB" id="A0A1C7EKU6"/>
<dbReference type="SUPFAM" id="SSF54001">
    <property type="entry name" value="Cysteine proteinases"/>
    <property type="match status" value="1"/>
</dbReference>
<feature type="domain" description="LysM" evidence="8">
    <location>
        <begin position="26"/>
        <end position="69"/>
    </location>
</feature>
<evidence type="ECO:0000256" key="1">
    <source>
        <dbReference type="ARBA" id="ARBA00007074"/>
    </source>
</evidence>
<dbReference type="RefSeq" id="WP_065527444.1">
    <property type="nucleotide sequence ID" value="NZ_CP016543.2"/>
</dbReference>
<evidence type="ECO:0000256" key="2">
    <source>
        <dbReference type="ARBA" id="ARBA00022670"/>
    </source>
</evidence>
<dbReference type="CDD" id="cd00118">
    <property type="entry name" value="LysM"/>
    <property type="match status" value="3"/>
</dbReference>
<gene>
    <name evidence="10" type="ORF">BCM40_14575</name>
</gene>
<organism evidence="10 11">
    <name type="scientific">Planococcus donghaensis</name>
    <dbReference type="NCBI Taxonomy" id="414778"/>
    <lineage>
        <taxon>Bacteria</taxon>
        <taxon>Bacillati</taxon>
        <taxon>Bacillota</taxon>
        <taxon>Bacilli</taxon>
        <taxon>Bacillales</taxon>
        <taxon>Caryophanaceae</taxon>
        <taxon>Planococcus</taxon>
    </lineage>
</organism>
<dbReference type="KEGG" id="pdg:BCM40_14575"/>
<dbReference type="SMART" id="SM00257">
    <property type="entry name" value="LysM"/>
    <property type="match status" value="3"/>
</dbReference>